<dbReference type="PANTHER" id="PTHR31918:SF1">
    <property type="entry name" value="TRANSMEMBRANE PROTEIN 181"/>
    <property type="match status" value="1"/>
</dbReference>
<keyword evidence="1 3" id="KW-0812">Transmembrane</keyword>
<keyword evidence="4" id="KW-1185">Reference proteome</keyword>
<dbReference type="InterPro" id="IPR054077">
    <property type="entry name" value="TMEM181_GOLD"/>
</dbReference>
<feature type="transmembrane region" description="Helical" evidence="1">
    <location>
        <begin position="97"/>
        <end position="118"/>
    </location>
</feature>
<evidence type="ECO:0000313" key="3">
    <source>
        <dbReference type="EMBL" id="GFN89912.1"/>
    </source>
</evidence>
<dbReference type="EMBL" id="BLXT01001969">
    <property type="protein sequence ID" value="GFN89912.1"/>
    <property type="molecule type" value="Genomic_DNA"/>
</dbReference>
<protein>
    <submittedName>
        <fullName evidence="3">Transmembrane protein 181-like protein</fullName>
    </submittedName>
</protein>
<evidence type="ECO:0000256" key="1">
    <source>
        <dbReference type="SAM" id="Phobius"/>
    </source>
</evidence>
<proteinExistence type="predicted"/>
<comment type="caution">
    <text evidence="3">The sequence shown here is derived from an EMBL/GenBank/DDBJ whole genome shotgun (WGS) entry which is preliminary data.</text>
</comment>
<dbReference type="Proteomes" id="UP000735302">
    <property type="component" value="Unassembled WGS sequence"/>
</dbReference>
<organism evidence="3 4">
    <name type="scientific">Plakobranchus ocellatus</name>
    <dbReference type="NCBI Taxonomy" id="259542"/>
    <lineage>
        <taxon>Eukaryota</taxon>
        <taxon>Metazoa</taxon>
        <taxon>Spiralia</taxon>
        <taxon>Lophotrochozoa</taxon>
        <taxon>Mollusca</taxon>
        <taxon>Gastropoda</taxon>
        <taxon>Heterobranchia</taxon>
        <taxon>Euthyneura</taxon>
        <taxon>Panpulmonata</taxon>
        <taxon>Sacoglossa</taxon>
        <taxon>Placobranchoidea</taxon>
        <taxon>Plakobranchidae</taxon>
        <taxon>Plakobranchus</taxon>
    </lineage>
</organism>
<dbReference type="Pfam" id="PF21885">
    <property type="entry name" value="TMEM181_GOLD"/>
    <property type="match status" value="1"/>
</dbReference>
<evidence type="ECO:0000259" key="2">
    <source>
        <dbReference type="Pfam" id="PF21885"/>
    </source>
</evidence>
<dbReference type="AlphaFoldDB" id="A0AAV3Z5D3"/>
<reference evidence="3 4" key="1">
    <citation type="journal article" date="2021" name="Elife">
        <title>Chloroplast acquisition without the gene transfer in kleptoplastic sea slugs, Plakobranchus ocellatus.</title>
        <authorList>
            <person name="Maeda T."/>
            <person name="Takahashi S."/>
            <person name="Yoshida T."/>
            <person name="Shimamura S."/>
            <person name="Takaki Y."/>
            <person name="Nagai Y."/>
            <person name="Toyoda A."/>
            <person name="Suzuki Y."/>
            <person name="Arimoto A."/>
            <person name="Ishii H."/>
            <person name="Satoh N."/>
            <person name="Nishiyama T."/>
            <person name="Hasebe M."/>
            <person name="Maruyama T."/>
            <person name="Minagawa J."/>
            <person name="Obokata J."/>
            <person name="Shigenobu S."/>
        </authorList>
    </citation>
    <scope>NUCLEOTIDE SEQUENCE [LARGE SCALE GENOMIC DNA]</scope>
</reference>
<name>A0AAV3Z5D3_9GAST</name>
<keyword evidence="1" id="KW-0472">Membrane</keyword>
<accession>A0AAV3Z5D3</accession>
<dbReference type="InterPro" id="IPR040416">
    <property type="entry name" value="TMEM181"/>
</dbReference>
<dbReference type="GO" id="GO:0015643">
    <property type="term" value="F:toxic substance binding"/>
    <property type="evidence" value="ECO:0007669"/>
    <property type="project" value="InterPro"/>
</dbReference>
<evidence type="ECO:0000313" key="4">
    <source>
        <dbReference type="Proteomes" id="UP000735302"/>
    </source>
</evidence>
<dbReference type="PANTHER" id="PTHR31918">
    <property type="entry name" value="TRANSMEMBRANE PROTEIN 181"/>
    <property type="match status" value="1"/>
</dbReference>
<feature type="domain" description="TMEM181 GOLD" evidence="2">
    <location>
        <begin position="142"/>
        <end position="224"/>
    </location>
</feature>
<keyword evidence="1" id="KW-1133">Transmembrane helix</keyword>
<gene>
    <name evidence="3" type="ORF">PoB_001641800</name>
</gene>
<sequence>MFAFGPQPYVRLSFDKTVGDTFTTTVIVMVLYFRISTMDNYSFSFAGPAFRNKARSFMSQFSDTFSAFSKYLAPTYHHDRCERSVQMRLYALNKRQFVMVFVTFLVCFLVSVLVGTAGPHITDSTNVNDSLLLKPSGNSNSGPFILRSPPMSTFHQQLWLIAGVTIDGLKGSRFEQEFLMGILIRGANGDAQSTQESSNPLLSTEMRNRTRKLRCSQVSGVLIVCKKRIVVISI</sequence>